<protein>
    <recommendedName>
        <fullName evidence="3">Transposase</fullName>
    </recommendedName>
</protein>
<dbReference type="AlphaFoldDB" id="A0A927RE12"/>
<accession>A0A927RE12</accession>
<dbReference type="Proteomes" id="UP000658225">
    <property type="component" value="Unassembled WGS sequence"/>
</dbReference>
<organism evidence="1 2">
    <name type="scientific">Sporosarcina limicola</name>
    <dbReference type="NCBI Taxonomy" id="34101"/>
    <lineage>
        <taxon>Bacteria</taxon>
        <taxon>Bacillati</taxon>
        <taxon>Bacillota</taxon>
        <taxon>Bacilli</taxon>
        <taxon>Bacillales</taxon>
        <taxon>Caryophanaceae</taxon>
        <taxon>Sporosarcina</taxon>
    </lineage>
</organism>
<keyword evidence="2" id="KW-1185">Reference proteome</keyword>
<evidence type="ECO:0008006" key="3">
    <source>
        <dbReference type="Google" id="ProtNLM"/>
    </source>
</evidence>
<reference evidence="1" key="1">
    <citation type="submission" date="2020-10" db="EMBL/GenBank/DDBJ databases">
        <title>Genomic Encyclopedia of Type Strains, Phase IV (KMG-IV): sequencing the most valuable type-strain genomes for metagenomic binning, comparative biology and taxonomic classification.</title>
        <authorList>
            <person name="Goeker M."/>
        </authorList>
    </citation>
    <scope>NUCLEOTIDE SEQUENCE</scope>
    <source>
        <strain evidence="1">DSM 13886</strain>
    </source>
</reference>
<evidence type="ECO:0000313" key="2">
    <source>
        <dbReference type="Proteomes" id="UP000658225"/>
    </source>
</evidence>
<evidence type="ECO:0000313" key="1">
    <source>
        <dbReference type="EMBL" id="MBE1554162.1"/>
    </source>
</evidence>
<gene>
    <name evidence="1" type="ORF">H4683_001237</name>
</gene>
<name>A0A927RE12_9BACL</name>
<sequence length="56" mass="6354">MSPILPDSIQHDQLKSRVSLFFKQAKIGAFLHQSTIRKEKGLSALILIQFIFSLVI</sequence>
<dbReference type="EMBL" id="JADBEL010000004">
    <property type="protein sequence ID" value="MBE1554162.1"/>
    <property type="molecule type" value="Genomic_DNA"/>
</dbReference>
<comment type="caution">
    <text evidence="1">The sequence shown here is derived from an EMBL/GenBank/DDBJ whole genome shotgun (WGS) entry which is preliminary data.</text>
</comment>
<dbReference type="RefSeq" id="WP_192597946.1">
    <property type="nucleotide sequence ID" value="NZ_JADBEL010000004.1"/>
</dbReference>
<proteinExistence type="predicted"/>